<evidence type="ECO:0000313" key="4">
    <source>
        <dbReference type="Proteomes" id="UP000540423"/>
    </source>
</evidence>
<keyword evidence="1" id="KW-0812">Transmembrane</keyword>
<dbReference type="SMART" id="SM00014">
    <property type="entry name" value="acidPPc"/>
    <property type="match status" value="1"/>
</dbReference>
<feature type="transmembrane region" description="Helical" evidence="1">
    <location>
        <begin position="133"/>
        <end position="154"/>
    </location>
</feature>
<accession>A0A7X0HLL6</accession>
<feature type="transmembrane region" description="Helical" evidence="1">
    <location>
        <begin position="68"/>
        <end position="86"/>
    </location>
</feature>
<protein>
    <submittedName>
        <fullName evidence="3">Undecaprenyl-diphosphatase</fullName>
        <ecNumber evidence="3">3.6.1.27</ecNumber>
    </submittedName>
</protein>
<feature type="transmembrane region" description="Helical" evidence="1">
    <location>
        <begin position="106"/>
        <end position="126"/>
    </location>
</feature>
<dbReference type="GO" id="GO:0050380">
    <property type="term" value="F:undecaprenyl-diphosphatase activity"/>
    <property type="evidence" value="ECO:0007669"/>
    <property type="project" value="UniProtKB-EC"/>
</dbReference>
<organism evidence="3 4">
    <name type="scientific">Streptomyces candidus</name>
    <dbReference type="NCBI Taxonomy" id="67283"/>
    <lineage>
        <taxon>Bacteria</taxon>
        <taxon>Bacillati</taxon>
        <taxon>Actinomycetota</taxon>
        <taxon>Actinomycetes</taxon>
        <taxon>Kitasatosporales</taxon>
        <taxon>Streptomycetaceae</taxon>
        <taxon>Streptomyces</taxon>
    </lineage>
</organism>
<dbReference type="Pfam" id="PF01569">
    <property type="entry name" value="PAP2"/>
    <property type="match status" value="1"/>
</dbReference>
<dbReference type="InterPro" id="IPR000326">
    <property type="entry name" value="PAP2/HPO"/>
</dbReference>
<comment type="caution">
    <text evidence="3">The sequence shown here is derived from an EMBL/GenBank/DDBJ whole genome shotgun (WGS) entry which is preliminary data.</text>
</comment>
<dbReference type="Proteomes" id="UP000540423">
    <property type="component" value="Unassembled WGS sequence"/>
</dbReference>
<gene>
    <name evidence="3" type="ORF">HNQ79_004905</name>
</gene>
<feature type="transmembrane region" description="Helical" evidence="1">
    <location>
        <begin position="160"/>
        <end position="178"/>
    </location>
</feature>
<dbReference type="EC" id="3.6.1.27" evidence="3"/>
<reference evidence="3 4" key="1">
    <citation type="submission" date="2020-08" db="EMBL/GenBank/DDBJ databases">
        <title>Genomic Encyclopedia of Type Strains, Phase IV (KMG-IV): sequencing the most valuable type-strain genomes for metagenomic binning, comparative biology and taxonomic classification.</title>
        <authorList>
            <person name="Goeker M."/>
        </authorList>
    </citation>
    <scope>NUCLEOTIDE SEQUENCE [LARGE SCALE GENOMIC DNA]</scope>
    <source>
        <strain evidence="3 4">DSM 40141</strain>
    </source>
</reference>
<dbReference type="InterPro" id="IPR036938">
    <property type="entry name" value="PAP2/HPO_sf"/>
</dbReference>
<evidence type="ECO:0000259" key="2">
    <source>
        <dbReference type="SMART" id="SM00014"/>
    </source>
</evidence>
<keyword evidence="4" id="KW-1185">Reference proteome</keyword>
<keyword evidence="3" id="KW-0378">Hydrolase</keyword>
<proteinExistence type="predicted"/>
<keyword evidence="1" id="KW-1133">Transmembrane helix</keyword>
<name>A0A7X0HLL6_9ACTN</name>
<feature type="domain" description="Phosphatidic acid phosphatase type 2/haloperoxidase" evidence="2">
    <location>
        <begin position="69"/>
        <end position="175"/>
    </location>
</feature>
<sequence length="198" mass="20188">MLLFALCTWQVLVRGPLLDADIRLDHLLVGRGPRVVTEFCADLGNPQVALPALALALGYALRRGVRLPALAVALAMAAVPAVVVPLKALTGRPSPLDAAATGYFPSGHGATAAVAYGGAALLLAHAHGGRPRWPLPVALVLVLATGTGLVLRGYHWPLDVLAAGCLGVILLAPARWLSGRGAAGSPPRASRAPAAPGR</sequence>
<dbReference type="EMBL" id="JACHEM010000013">
    <property type="protein sequence ID" value="MBB6438398.1"/>
    <property type="molecule type" value="Genomic_DNA"/>
</dbReference>
<dbReference type="AlphaFoldDB" id="A0A7X0HLL6"/>
<keyword evidence="1" id="KW-0472">Membrane</keyword>
<evidence type="ECO:0000313" key="3">
    <source>
        <dbReference type="EMBL" id="MBB6438398.1"/>
    </source>
</evidence>
<evidence type="ECO:0000256" key="1">
    <source>
        <dbReference type="SAM" id="Phobius"/>
    </source>
</evidence>
<dbReference type="SUPFAM" id="SSF48317">
    <property type="entry name" value="Acid phosphatase/Vanadium-dependent haloperoxidase"/>
    <property type="match status" value="1"/>
</dbReference>
<dbReference type="Gene3D" id="1.20.144.10">
    <property type="entry name" value="Phosphatidic acid phosphatase type 2/haloperoxidase"/>
    <property type="match status" value="1"/>
</dbReference>
<dbReference type="RefSeq" id="WP_308437361.1">
    <property type="nucleotide sequence ID" value="NZ_BNBN01000011.1"/>
</dbReference>